<evidence type="ECO:0000256" key="1">
    <source>
        <dbReference type="SAM" id="SignalP"/>
    </source>
</evidence>
<protein>
    <submittedName>
        <fullName evidence="2">Uncharacterized protein</fullName>
    </submittedName>
</protein>
<proteinExistence type="predicted"/>
<sequence length="346" mass="34360">MNFASILCFLVLFKCANNHPYGAVLPHIGITRSSSNANADASSLINGNKSGYLAGSQAATSANSESFSGSNGAGANANSGQFNFNPYGCLSDACKQIGVNPNPQTFRLGGFNPEFTGSSSGANANSGSFNIGLNPGFSGSNSAAAANSETFNAGLNSGGFSNSGSSAGANSGSPNAYGLGFVSRRIGGFGFGNFYPSGQSITSSGASANAGSQSFNANGLGISGSNSTTAGEHSKVTQGINQKSGNKNSGTIVFIDETDYDKETSYGNYQKMKIKKGNAVPSILGTISNAGASTLSQILGLSTTGSISSSSANAGSQNLDIGLGTHNSNYGLNISGSSATAVSASA</sequence>
<comment type="caution">
    <text evidence="2">The sequence shown here is derived from an EMBL/GenBank/DDBJ whole genome shotgun (WGS) entry which is preliminary data.</text>
</comment>
<dbReference type="Proteomes" id="UP001107558">
    <property type="component" value="Chromosome 1"/>
</dbReference>
<organism evidence="2 3">
    <name type="scientific">Polypedilum vanderplanki</name>
    <name type="common">Sleeping chironomid midge</name>
    <dbReference type="NCBI Taxonomy" id="319348"/>
    <lineage>
        <taxon>Eukaryota</taxon>
        <taxon>Metazoa</taxon>
        <taxon>Ecdysozoa</taxon>
        <taxon>Arthropoda</taxon>
        <taxon>Hexapoda</taxon>
        <taxon>Insecta</taxon>
        <taxon>Pterygota</taxon>
        <taxon>Neoptera</taxon>
        <taxon>Endopterygota</taxon>
        <taxon>Diptera</taxon>
        <taxon>Nematocera</taxon>
        <taxon>Chironomoidea</taxon>
        <taxon>Chironomidae</taxon>
        <taxon>Chironominae</taxon>
        <taxon>Polypedilum</taxon>
        <taxon>Polypedilum</taxon>
    </lineage>
</organism>
<evidence type="ECO:0000313" key="2">
    <source>
        <dbReference type="EMBL" id="KAG5681871.1"/>
    </source>
</evidence>
<accession>A0A9J6CJ26</accession>
<name>A0A9J6CJ26_POLVA</name>
<keyword evidence="3" id="KW-1185">Reference proteome</keyword>
<feature type="chain" id="PRO_5039944786" evidence="1">
    <location>
        <begin position="19"/>
        <end position="346"/>
    </location>
</feature>
<dbReference type="AlphaFoldDB" id="A0A9J6CJ26"/>
<evidence type="ECO:0000313" key="3">
    <source>
        <dbReference type="Proteomes" id="UP001107558"/>
    </source>
</evidence>
<dbReference type="EMBL" id="JADBJN010000001">
    <property type="protein sequence ID" value="KAG5681871.1"/>
    <property type="molecule type" value="Genomic_DNA"/>
</dbReference>
<feature type="signal peptide" evidence="1">
    <location>
        <begin position="1"/>
        <end position="18"/>
    </location>
</feature>
<keyword evidence="1" id="KW-0732">Signal</keyword>
<gene>
    <name evidence="2" type="ORF">PVAND_011278</name>
</gene>
<reference evidence="2" key="1">
    <citation type="submission" date="2021-03" db="EMBL/GenBank/DDBJ databases">
        <title>Chromosome level genome of the anhydrobiotic midge Polypedilum vanderplanki.</title>
        <authorList>
            <person name="Yoshida Y."/>
            <person name="Kikawada T."/>
            <person name="Gusev O."/>
        </authorList>
    </citation>
    <scope>NUCLEOTIDE SEQUENCE</scope>
    <source>
        <strain evidence="2">NIAS01</strain>
        <tissue evidence="2">Whole body or cell culture</tissue>
    </source>
</reference>